<dbReference type="Proteomes" id="UP000183257">
    <property type="component" value="Unassembled WGS sequence"/>
</dbReference>
<accession>A0A1K1QK79</accession>
<dbReference type="RefSeq" id="WP_072304360.1">
    <property type="nucleotide sequence ID" value="NZ_FPIY01000004.1"/>
</dbReference>
<evidence type="ECO:0000313" key="3">
    <source>
        <dbReference type="Proteomes" id="UP000183257"/>
    </source>
</evidence>
<gene>
    <name evidence="2" type="ORF">SAMN05660313_02730</name>
</gene>
<dbReference type="EMBL" id="FPIY01000004">
    <property type="protein sequence ID" value="SFW60330.1"/>
    <property type="molecule type" value="Genomic_DNA"/>
</dbReference>
<feature type="transmembrane region" description="Helical" evidence="1">
    <location>
        <begin position="67"/>
        <end position="88"/>
    </location>
</feature>
<sequence>MKYNLTSESALSLALKNYPTISDWSFWSIIQTSAFYNLTTIIVSLLSYFPIVYMIKKLVIKKHKLRTILTGFALTITTPIYYLILQNWRHNDYYLPNAELISWILCFILSMGIYYLFNNKNKDRINYKSKI</sequence>
<organism evidence="2 3">
    <name type="scientific">Cellulophaga fucicola</name>
    <dbReference type="NCBI Taxonomy" id="76595"/>
    <lineage>
        <taxon>Bacteria</taxon>
        <taxon>Pseudomonadati</taxon>
        <taxon>Bacteroidota</taxon>
        <taxon>Flavobacteriia</taxon>
        <taxon>Flavobacteriales</taxon>
        <taxon>Flavobacteriaceae</taxon>
        <taxon>Cellulophaga</taxon>
    </lineage>
</organism>
<evidence type="ECO:0000313" key="2">
    <source>
        <dbReference type="EMBL" id="SFW60330.1"/>
    </source>
</evidence>
<reference evidence="3" key="1">
    <citation type="submission" date="2016-11" db="EMBL/GenBank/DDBJ databases">
        <authorList>
            <person name="Varghese N."/>
            <person name="Submissions S."/>
        </authorList>
    </citation>
    <scope>NUCLEOTIDE SEQUENCE [LARGE SCALE GENOMIC DNA]</scope>
    <source>
        <strain evidence="3">DSM 24786</strain>
    </source>
</reference>
<dbReference type="OrthoDB" id="1467829at2"/>
<keyword evidence="1" id="KW-0472">Membrane</keyword>
<name>A0A1K1QK79_9FLAO</name>
<keyword evidence="1" id="KW-1133">Transmembrane helix</keyword>
<feature type="transmembrane region" description="Helical" evidence="1">
    <location>
        <begin position="34"/>
        <end position="55"/>
    </location>
</feature>
<evidence type="ECO:0000256" key="1">
    <source>
        <dbReference type="SAM" id="Phobius"/>
    </source>
</evidence>
<dbReference type="AlphaFoldDB" id="A0A1K1QK79"/>
<protein>
    <submittedName>
        <fullName evidence="2">Uncharacterized protein</fullName>
    </submittedName>
</protein>
<keyword evidence="3" id="KW-1185">Reference proteome</keyword>
<feature type="transmembrane region" description="Helical" evidence="1">
    <location>
        <begin position="100"/>
        <end position="117"/>
    </location>
</feature>
<keyword evidence="1" id="KW-0812">Transmembrane</keyword>
<proteinExistence type="predicted"/>